<name>A0A1V4K2Y7_PATFA</name>
<organism evidence="2 3">
    <name type="scientific">Patagioenas fasciata monilis</name>
    <dbReference type="NCBI Taxonomy" id="372326"/>
    <lineage>
        <taxon>Eukaryota</taxon>
        <taxon>Metazoa</taxon>
        <taxon>Chordata</taxon>
        <taxon>Craniata</taxon>
        <taxon>Vertebrata</taxon>
        <taxon>Euteleostomi</taxon>
        <taxon>Archelosauria</taxon>
        <taxon>Archosauria</taxon>
        <taxon>Dinosauria</taxon>
        <taxon>Saurischia</taxon>
        <taxon>Theropoda</taxon>
        <taxon>Coelurosauria</taxon>
        <taxon>Aves</taxon>
        <taxon>Neognathae</taxon>
        <taxon>Neoaves</taxon>
        <taxon>Columbimorphae</taxon>
        <taxon>Columbiformes</taxon>
        <taxon>Columbidae</taxon>
        <taxon>Patagioenas</taxon>
    </lineage>
</organism>
<evidence type="ECO:0000313" key="2">
    <source>
        <dbReference type="EMBL" id="OPJ78850.1"/>
    </source>
</evidence>
<dbReference type="EMBL" id="LSYS01004972">
    <property type="protein sequence ID" value="OPJ78850.1"/>
    <property type="molecule type" value="Genomic_DNA"/>
</dbReference>
<proteinExistence type="predicted"/>
<sequence length="80" mass="8424">MRNNLADTKGSKGVAEGAPGARAEIPLKSVEKTMVTQAVILQPMEDHAEADIHPVAHGDSMMQLVDALKEAAACGEPMLE</sequence>
<feature type="region of interest" description="Disordered" evidence="1">
    <location>
        <begin position="1"/>
        <end position="20"/>
    </location>
</feature>
<protein>
    <submittedName>
        <fullName evidence="2">Uncharacterized protein</fullName>
    </submittedName>
</protein>
<keyword evidence="3" id="KW-1185">Reference proteome</keyword>
<evidence type="ECO:0000313" key="3">
    <source>
        <dbReference type="Proteomes" id="UP000190648"/>
    </source>
</evidence>
<dbReference type="AlphaFoldDB" id="A0A1V4K2Y7"/>
<dbReference type="Proteomes" id="UP000190648">
    <property type="component" value="Unassembled WGS sequence"/>
</dbReference>
<reference evidence="2 3" key="1">
    <citation type="submission" date="2016-02" db="EMBL/GenBank/DDBJ databases">
        <title>Band-tailed pigeon sequencing and assembly.</title>
        <authorList>
            <person name="Soares A.E."/>
            <person name="Novak B.J."/>
            <person name="Rice E.S."/>
            <person name="O'Connell B."/>
            <person name="Chang D."/>
            <person name="Weber S."/>
            <person name="Shapiro B."/>
        </authorList>
    </citation>
    <scope>NUCLEOTIDE SEQUENCE [LARGE SCALE GENOMIC DNA]</scope>
    <source>
        <strain evidence="2">BTP2013</strain>
        <tissue evidence="2">Blood</tissue>
    </source>
</reference>
<gene>
    <name evidence="2" type="ORF">AV530_000021</name>
</gene>
<accession>A0A1V4K2Y7</accession>
<evidence type="ECO:0000256" key="1">
    <source>
        <dbReference type="SAM" id="MobiDB-lite"/>
    </source>
</evidence>
<comment type="caution">
    <text evidence="2">The sequence shown here is derived from an EMBL/GenBank/DDBJ whole genome shotgun (WGS) entry which is preliminary data.</text>
</comment>